<dbReference type="AlphaFoldDB" id="A0A392Q322"/>
<dbReference type="Proteomes" id="UP000265520">
    <property type="component" value="Unassembled WGS sequence"/>
</dbReference>
<name>A0A392Q322_9FABA</name>
<protein>
    <submittedName>
        <fullName evidence="2">Rab3 GTPase-activating protein catalytic subunit-like</fullName>
    </submittedName>
</protein>
<reference evidence="2 3" key="1">
    <citation type="journal article" date="2018" name="Front. Plant Sci.">
        <title>Red Clover (Trifolium pratense) and Zigzag Clover (T. medium) - A Picture of Genomic Similarities and Differences.</title>
        <authorList>
            <person name="Dluhosova J."/>
            <person name="Istvanek J."/>
            <person name="Nedelnik J."/>
            <person name="Repkova J."/>
        </authorList>
    </citation>
    <scope>NUCLEOTIDE SEQUENCE [LARGE SCALE GENOMIC DNA]</scope>
    <source>
        <strain evidence="3">cv. 10/8</strain>
        <tissue evidence="2">Leaf</tissue>
    </source>
</reference>
<dbReference type="GO" id="GO:0005096">
    <property type="term" value="F:GTPase activator activity"/>
    <property type="evidence" value="ECO:0007669"/>
    <property type="project" value="InterPro"/>
</dbReference>
<evidence type="ECO:0000313" key="3">
    <source>
        <dbReference type="Proteomes" id="UP000265520"/>
    </source>
</evidence>
<keyword evidence="3" id="KW-1185">Reference proteome</keyword>
<proteinExistence type="predicted"/>
<feature type="non-terminal residue" evidence="2">
    <location>
        <position position="144"/>
    </location>
</feature>
<comment type="caution">
    <text evidence="2">The sequence shown here is derived from an EMBL/GenBank/DDBJ whole genome shotgun (WGS) entry which is preliminary data.</text>
</comment>
<evidence type="ECO:0000259" key="1">
    <source>
        <dbReference type="Pfam" id="PF13890"/>
    </source>
</evidence>
<sequence>MQLRKFWYEEQYLPGVPQNEIPDLKTCLLNQHFQVINCCISRKRLRIVATESLDSMMMQASSSLKESANDDDGVPASPVLYARLNTGERVLRLGANCPSGDLTLLETGEPVYSPVTQEGPLLTEDLIRETEEFVLRTGRSVHQL</sequence>
<dbReference type="Pfam" id="PF13890">
    <property type="entry name" value="Rab3-GTPase_cat"/>
    <property type="match status" value="1"/>
</dbReference>
<accession>A0A392Q322</accession>
<dbReference type="PANTHER" id="PTHR21422:SF15">
    <property type="entry name" value="RAB3 GTPASE-ACTIVATING PROTEIN CATALYTIC SUBUNIT"/>
    <property type="match status" value="1"/>
</dbReference>
<dbReference type="InterPro" id="IPR045700">
    <property type="entry name" value="Rab3GAP1"/>
</dbReference>
<dbReference type="PANTHER" id="PTHR21422">
    <property type="entry name" value="RAB3 GTPASE-ACTIVATING PROTEIN CATALYTIC SUBUNIT"/>
    <property type="match status" value="1"/>
</dbReference>
<organism evidence="2 3">
    <name type="scientific">Trifolium medium</name>
    <dbReference type="NCBI Taxonomy" id="97028"/>
    <lineage>
        <taxon>Eukaryota</taxon>
        <taxon>Viridiplantae</taxon>
        <taxon>Streptophyta</taxon>
        <taxon>Embryophyta</taxon>
        <taxon>Tracheophyta</taxon>
        <taxon>Spermatophyta</taxon>
        <taxon>Magnoliopsida</taxon>
        <taxon>eudicotyledons</taxon>
        <taxon>Gunneridae</taxon>
        <taxon>Pentapetalae</taxon>
        <taxon>rosids</taxon>
        <taxon>fabids</taxon>
        <taxon>Fabales</taxon>
        <taxon>Fabaceae</taxon>
        <taxon>Papilionoideae</taxon>
        <taxon>50 kb inversion clade</taxon>
        <taxon>NPAAA clade</taxon>
        <taxon>Hologalegina</taxon>
        <taxon>IRL clade</taxon>
        <taxon>Trifolieae</taxon>
        <taxon>Trifolium</taxon>
    </lineage>
</organism>
<dbReference type="EMBL" id="LXQA010110447">
    <property type="protein sequence ID" value="MCI18504.1"/>
    <property type="molecule type" value="Genomic_DNA"/>
</dbReference>
<dbReference type="InterPro" id="IPR026147">
    <property type="entry name" value="Rab3GAP1_conserved"/>
</dbReference>
<evidence type="ECO:0000313" key="2">
    <source>
        <dbReference type="EMBL" id="MCI18504.1"/>
    </source>
</evidence>
<feature type="domain" description="Rab3GAP catalytic subunit conserved" evidence="1">
    <location>
        <begin position="92"/>
        <end position="141"/>
    </location>
</feature>